<sequence length="183" mass="19599">MVLIHRFSLARPLYFARFLPLMILLSFAACGKKDPASEPLKVTPNERIVPSSSPKEPPIIILSPSSGNTGAYTPTSNNSTSRKVKKKASLPSSSYSTSNTATSQGNYAVQIGAFSSEVVANRAASQARQKAPSLLSSATTQIDTIPKNGQSLYRVKLSGLTANYASQACTELKQQQMSCIITR</sequence>
<feature type="region of interest" description="Disordered" evidence="1">
    <location>
        <begin position="36"/>
        <end position="101"/>
    </location>
</feature>
<evidence type="ECO:0000313" key="6">
    <source>
        <dbReference type="Proteomes" id="UP001154259"/>
    </source>
</evidence>
<gene>
    <name evidence="4" type="ORF">R53529_LOCUS2219</name>
    <name evidence="3" type="ORF">R53530_LOCUS2216</name>
</gene>
<dbReference type="InterPro" id="IPR007730">
    <property type="entry name" value="SPOR-like_dom"/>
</dbReference>
<reference evidence="3" key="1">
    <citation type="submission" date="2022-10" db="EMBL/GenBank/DDBJ databases">
        <authorList>
            <person name="Botero Cardona J."/>
        </authorList>
    </citation>
    <scope>NUCLEOTIDE SEQUENCE</scope>
    <source>
        <strain evidence="3">LMG 31819</strain>
        <strain evidence="4">R-53529</strain>
    </source>
</reference>
<dbReference type="InterPro" id="IPR036680">
    <property type="entry name" value="SPOR-like_sf"/>
</dbReference>
<feature type="compositionally biased region" description="Low complexity" evidence="1">
    <location>
        <begin position="48"/>
        <end position="66"/>
    </location>
</feature>
<evidence type="ECO:0000256" key="1">
    <source>
        <dbReference type="SAM" id="MobiDB-lite"/>
    </source>
</evidence>
<dbReference type="Gene3D" id="3.30.70.1070">
    <property type="entry name" value="Sporulation related repeat"/>
    <property type="match status" value="1"/>
</dbReference>
<dbReference type="Proteomes" id="UP001154255">
    <property type="component" value="Unassembled WGS sequence"/>
</dbReference>
<evidence type="ECO:0000259" key="2">
    <source>
        <dbReference type="PROSITE" id="PS51724"/>
    </source>
</evidence>
<dbReference type="SUPFAM" id="SSF110997">
    <property type="entry name" value="Sporulation related repeat"/>
    <property type="match status" value="1"/>
</dbReference>
<accession>A0A9W4TRC6</accession>
<dbReference type="Proteomes" id="UP001154259">
    <property type="component" value="Unassembled WGS sequence"/>
</dbReference>
<dbReference type="Pfam" id="PF05036">
    <property type="entry name" value="SPOR"/>
    <property type="match status" value="1"/>
</dbReference>
<feature type="compositionally biased region" description="Polar residues" evidence="1">
    <location>
        <begin position="67"/>
        <end position="81"/>
    </location>
</feature>
<dbReference type="AlphaFoldDB" id="A0A9W4TRC6"/>
<comment type="caution">
    <text evidence="3">The sequence shown here is derived from an EMBL/GenBank/DDBJ whole genome shotgun (WGS) entry which is preliminary data.</text>
</comment>
<organism evidence="3 5">
    <name type="scientific">Commensalibacter communis</name>
    <dbReference type="NCBI Taxonomy" id="2972786"/>
    <lineage>
        <taxon>Bacteria</taxon>
        <taxon>Pseudomonadati</taxon>
        <taxon>Pseudomonadota</taxon>
        <taxon>Alphaproteobacteria</taxon>
        <taxon>Acetobacterales</taxon>
        <taxon>Acetobacteraceae</taxon>
    </lineage>
</organism>
<dbReference type="EMBL" id="CAMXCS010000010">
    <property type="protein sequence ID" value="CAI3959619.1"/>
    <property type="molecule type" value="Genomic_DNA"/>
</dbReference>
<feature type="domain" description="SPOR" evidence="2">
    <location>
        <begin position="101"/>
        <end position="183"/>
    </location>
</feature>
<protein>
    <submittedName>
        <fullName evidence="3 4">Soluble lytic murein transglycosylase or regulatory protein s ( may contain LysM/invasin domain) (MltE)</fullName>
    </submittedName>
</protein>
<proteinExistence type="predicted"/>
<evidence type="ECO:0000313" key="4">
    <source>
        <dbReference type="EMBL" id="CAI3959619.1"/>
    </source>
</evidence>
<dbReference type="PROSITE" id="PS51257">
    <property type="entry name" value="PROKAR_LIPOPROTEIN"/>
    <property type="match status" value="1"/>
</dbReference>
<dbReference type="RefSeq" id="WP_271790637.1">
    <property type="nucleotide sequence ID" value="NZ_CAMXCJ010000004.1"/>
</dbReference>
<evidence type="ECO:0000313" key="5">
    <source>
        <dbReference type="Proteomes" id="UP001154255"/>
    </source>
</evidence>
<dbReference type="GO" id="GO:0042834">
    <property type="term" value="F:peptidoglycan binding"/>
    <property type="evidence" value="ECO:0007669"/>
    <property type="project" value="InterPro"/>
</dbReference>
<dbReference type="EMBL" id="CAMXCM010000010">
    <property type="protein sequence ID" value="CAI3957595.1"/>
    <property type="molecule type" value="Genomic_DNA"/>
</dbReference>
<evidence type="ECO:0000313" key="3">
    <source>
        <dbReference type="EMBL" id="CAI3957595.1"/>
    </source>
</evidence>
<keyword evidence="6" id="KW-1185">Reference proteome</keyword>
<feature type="compositionally biased region" description="Low complexity" evidence="1">
    <location>
        <begin position="89"/>
        <end position="101"/>
    </location>
</feature>
<name>A0A9W4TRC6_9PROT</name>
<dbReference type="PROSITE" id="PS51724">
    <property type="entry name" value="SPOR"/>
    <property type="match status" value="1"/>
</dbReference>